<organism evidence="1 2">
    <name type="scientific">Alkalibaculum sporogenes</name>
    <dbReference type="NCBI Taxonomy" id="2655001"/>
    <lineage>
        <taxon>Bacteria</taxon>
        <taxon>Bacillati</taxon>
        <taxon>Bacillota</taxon>
        <taxon>Clostridia</taxon>
        <taxon>Eubacteriales</taxon>
        <taxon>Eubacteriaceae</taxon>
        <taxon>Alkalibaculum</taxon>
    </lineage>
</organism>
<name>A0A6A7KCU2_9FIRM</name>
<evidence type="ECO:0000313" key="2">
    <source>
        <dbReference type="Proteomes" id="UP000440004"/>
    </source>
</evidence>
<dbReference type="Pfam" id="PF11007">
    <property type="entry name" value="CotJA"/>
    <property type="match status" value="1"/>
</dbReference>
<protein>
    <submittedName>
        <fullName evidence="1">Spore coat associated protein CotJA</fullName>
    </submittedName>
</protein>
<proteinExistence type="predicted"/>
<accession>A0A6A7KCU2</accession>
<dbReference type="InterPro" id="IPR020256">
    <property type="entry name" value="Spore_coat_CotJA"/>
</dbReference>
<sequence length="62" mass="7291">MAEINDHEFIPMVPFMPKKPLYANAYVPYQIDFETYSPKEAMSKGTIFPALYSPYKERGLQW</sequence>
<reference evidence="1 2" key="1">
    <citation type="submission" date="2019-10" db="EMBL/GenBank/DDBJ databases">
        <title>Alkalibaculum tamaniensis sp.nov., a new alkaliphilic acetogen, isolated on methoxylated aromatics from a mud volcano.</title>
        <authorList>
            <person name="Khomyakova M.A."/>
            <person name="Merkel A.Y."/>
            <person name="Bonch-Osmolovskaya E.A."/>
            <person name="Slobodkin A.I."/>
        </authorList>
    </citation>
    <scope>NUCLEOTIDE SEQUENCE [LARGE SCALE GENOMIC DNA]</scope>
    <source>
        <strain evidence="1 2">M08DMB</strain>
    </source>
</reference>
<dbReference type="EMBL" id="WHNX01000042">
    <property type="protein sequence ID" value="MPW27131.1"/>
    <property type="molecule type" value="Genomic_DNA"/>
</dbReference>
<evidence type="ECO:0000313" key="1">
    <source>
        <dbReference type="EMBL" id="MPW27131.1"/>
    </source>
</evidence>
<dbReference type="AlphaFoldDB" id="A0A6A7KCU2"/>
<gene>
    <name evidence="1" type="ORF">GC105_15230</name>
</gene>
<dbReference type="RefSeq" id="WP_152806554.1">
    <property type="nucleotide sequence ID" value="NZ_WHNX01000042.1"/>
</dbReference>
<comment type="caution">
    <text evidence="1">The sequence shown here is derived from an EMBL/GenBank/DDBJ whole genome shotgun (WGS) entry which is preliminary data.</text>
</comment>
<keyword evidence="2" id="KW-1185">Reference proteome</keyword>
<dbReference type="Proteomes" id="UP000440004">
    <property type="component" value="Unassembled WGS sequence"/>
</dbReference>